<gene>
    <name evidence="1" type="ORF">EXIGLDRAFT_760579</name>
</gene>
<dbReference type="SUPFAM" id="SSF52047">
    <property type="entry name" value="RNI-like"/>
    <property type="match status" value="1"/>
</dbReference>
<dbReference type="AlphaFoldDB" id="A0A165P501"/>
<evidence type="ECO:0000313" key="1">
    <source>
        <dbReference type="EMBL" id="KZW01657.1"/>
    </source>
</evidence>
<protein>
    <recommendedName>
        <fullName evidence="3">RNI-like protein</fullName>
    </recommendedName>
</protein>
<dbReference type="InParanoid" id="A0A165P501"/>
<evidence type="ECO:0008006" key="3">
    <source>
        <dbReference type="Google" id="ProtNLM"/>
    </source>
</evidence>
<proteinExistence type="predicted"/>
<keyword evidence="2" id="KW-1185">Reference proteome</keyword>
<name>A0A165P501_EXIGL</name>
<accession>A0A165P501</accession>
<dbReference type="EMBL" id="KV425892">
    <property type="protein sequence ID" value="KZW01657.1"/>
    <property type="molecule type" value="Genomic_DNA"/>
</dbReference>
<organism evidence="1 2">
    <name type="scientific">Exidia glandulosa HHB12029</name>
    <dbReference type="NCBI Taxonomy" id="1314781"/>
    <lineage>
        <taxon>Eukaryota</taxon>
        <taxon>Fungi</taxon>
        <taxon>Dikarya</taxon>
        <taxon>Basidiomycota</taxon>
        <taxon>Agaricomycotina</taxon>
        <taxon>Agaricomycetes</taxon>
        <taxon>Auriculariales</taxon>
        <taxon>Exidiaceae</taxon>
        <taxon>Exidia</taxon>
    </lineage>
</organism>
<reference evidence="1 2" key="1">
    <citation type="journal article" date="2016" name="Mol. Biol. Evol.">
        <title>Comparative Genomics of Early-Diverging Mushroom-Forming Fungi Provides Insights into the Origins of Lignocellulose Decay Capabilities.</title>
        <authorList>
            <person name="Nagy L.G."/>
            <person name="Riley R."/>
            <person name="Tritt A."/>
            <person name="Adam C."/>
            <person name="Daum C."/>
            <person name="Floudas D."/>
            <person name="Sun H."/>
            <person name="Yadav J.S."/>
            <person name="Pangilinan J."/>
            <person name="Larsson K.H."/>
            <person name="Matsuura K."/>
            <person name="Barry K."/>
            <person name="Labutti K."/>
            <person name="Kuo R."/>
            <person name="Ohm R.A."/>
            <person name="Bhattacharya S.S."/>
            <person name="Shirouzu T."/>
            <person name="Yoshinaga Y."/>
            <person name="Martin F.M."/>
            <person name="Grigoriev I.V."/>
            <person name="Hibbett D.S."/>
        </authorList>
    </citation>
    <scope>NUCLEOTIDE SEQUENCE [LARGE SCALE GENOMIC DNA]</scope>
    <source>
        <strain evidence="1 2">HHB12029</strain>
    </source>
</reference>
<sequence length="254" mass="27981">MSDFGARADCLRVFESQLRNVFLAAPRPPLNHLRILRVVFNTTPLHVILDSLRLVPYLEELRLHIHSAPAPTALPQTLVGVSLKRLAVLEYGLFNDSVRQFAALIDAPALRSLTVQMRLLPDDNMDAVLNRMSDSLTDLTINDGRLDVDSLPILRGLKCLEVLAIKSSTCITDAFFHAIAEDPLCFPRLRSVTLADTACIEPDDGGGLETLLRERNGTGTRTTDAAFSPSRITEVALSSASVPDWLKAHVRHLI</sequence>
<dbReference type="InterPro" id="IPR032675">
    <property type="entry name" value="LRR_dom_sf"/>
</dbReference>
<evidence type="ECO:0000313" key="2">
    <source>
        <dbReference type="Proteomes" id="UP000077266"/>
    </source>
</evidence>
<dbReference type="Gene3D" id="3.80.10.10">
    <property type="entry name" value="Ribonuclease Inhibitor"/>
    <property type="match status" value="1"/>
</dbReference>
<dbReference type="Proteomes" id="UP000077266">
    <property type="component" value="Unassembled WGS sequence"/>
</dbReference>